<accession>A0A3M6U7I3</accession>
<organism evidence="3 4">
    <name type="scientific">Pocillopora damicornis</name>
    <name type="common">Cauliflower coral</name>
    <name type="synonym">Millepora damicornis</name>
    <dbReference type="NCBI Taxonomy" id="46731"/>
    <lineage>
        <taxon>Eukaryota</taxon>
        <taxon>Metazoa</taxon>
        <taxon>Cnidaria</taxon>
        <taxon>Anthozoa</taxon>
        <taxon>Hexacorallia</taxon>
        <taxon>Scleractinia</taxon>
        <taxon>Astrocoeniina</taxon>
        <taxon>Pocilloporidae</taxon>
        <taxon>Pocillopora</taxon>
    </lineage>
</organism>
<dbReference type="SUPFAM" id="SSF101898">
    <property type="entry name" value="NHL repeat"/>
    <property type="match status" value="1"/>
</dbReference>
<feature type="repeat" description="NHL" evidence="2">
    <location>
        <begin position="138"/>
        <end position="181"/>
    </location>
</feature>
<dbReference type="EMBL" id="RCHS01002083">
    <property type="protein sequence ID" value="RMX49615.1"/>
    <property type="molecule type" value="Genomic_DNA"/>
</dbReference>
<name>A0A3M6U7I3_POCDA</name>
<reference evidence="3 4" key="1">
    <citation type="journal article" date="2018" name="Sci. Rep.">
        <title>Comparative analysis of the Pocillopora damicornis genome highlights role of immune system in coral evolution.</title>
        <authorList>
            <person name="Cunning R."/>
            <person name="Bay R.A."/>
            <person name="Gillette P."/>
            <person name="Baker A.C."/>
            <person name="Traylor-Knowles N."/>
        </authorList>
    </citation>
    <scope>NUCLEOTIDE SEQUENCE [LARGE SCALE GENOMIC DNA]</scope>
    <source>
        <strain evidence="3">RSMAS</strain>
        <tissue evidence="3">Whole animal</tissue>
    </source>
</reference>
<dbReference type="Gene3D" id="2.120.10.30">
    <property type="entry name" value="TolB, C-terminal domain"/>
    <property type="match status" value="2"/>
</dbReference>
<dbReference type="Pfam" id="PF01436">
    <property type="entry name" value="NHL"/>
    <property type="match status" value="3"/>
</dbReference>
<gene>
    <name evidence="3" type="ORF">pdam_00002979</name>
</gene>
<evidence type="ECO:0000256" key="2">
    <source>
        <dbReference type="PROSITE-ProRule" id="PRU00504"/>
    </source>
</evidence>
<keyword evidence="4" id="KW-1185">Reference proteome</keyword>
<evidence type="ECO:0000256" key="1">
    <source>
        <dbReference type="ARBA" id="ARBA00022737"/>
    </source>
</evidence>
<dbReference type="InterPro" id="IPR050952">
    <property type="entry name" value="TRIM-NHL_E3_ligases"/>
</dbReference>
<feature type="repeat" description="NHL" evidence="2">
    <location>
        <begin position="186"/>
        <end position="229"/>
    </location>
</feature>
<dbReference type="PANTHER" id="PTHR24104:SF57">
    <property type="entry name" value="BEE-MILK PROTEIN"/>
    <property type="match status" value="1"/>
</dbReference>
<dbReference type="InterPro" id="IPR011042">
    <property type="entry name" value="6-blade_b-propeller_TolB-like"/>
</dbReference>
<dbReference type="InterPro" id="IPR001258">
    <property type="entry name" value="NHL_repeat"/>
</dbReference>
<dbReference type="PANTHER" id="PTHR24104">
    <property type="entry name" value="E3 UBIQUITIN-PROTEIN LIGASE NHLRC1-RELATED"/>
    <property type="match status" value="1"/>
</dbReference>
<keyword evidence="1" id="KW-0677">Repeat</keyword>
<proteinExistence type="predicted"/>
<dbReference type="GO" id="GO:0008270">
    <property type="term" value="F:zinc ion binding"/>
    <property type="evidence" value="ECO:0007669"/>
    <property type="project" value="UniProtKB-KW"/>
</dbReference>
<evidence type="ECO:0000313" key="4">
    <source>
        <dbReference type="Proteomes" id="UP000275408"/>
    </source>
</evidence>
<dbReference type="AlphaFoldDB" id="A0A3M6U7I3"/>
<evidence type="ECO:0000313" key="3">
    <source>
        <dbReference type="EMBL" id="RMX49615.1"/>
    </source>
</evidence>
<dbReference type="OMA" id="ANHEYII"/>
<dbReference type="PROSITE" id="PS51125">
    <property type="entry name" value="NHL"/>
    <property type="match status" value="4"/>
</dbReference>
<protein>
    <submittedName>
        <fullName evidence="3">Uncharacterized protein</fullName>
    </submittedName>
</protein>
<sequence>MELSTENLDIRAGLEADVVVHPVQGNPNQEFHVEVSLEPAEKVQIVGIYKGDDGNFHVKFIPVVPGTYDIFIDGEKLVDSHFTVQAKERQMDVISKLELKGEIPQQPIGIAVNSQGLIAVADIHKHCIFIFGEKGDFLRTLGCYGKKPGQLSSPVGVTFLNDDEILVADALNHRVQQFNVKIGTFVRSFGGEGTGEGEFKNPASVCMDGEGHVIVADCFNNRIQVLTQDGEPVLKFGDYGLGKLDHPFGCVFHRGRFIVSDAWNNCLKVFDRSGTFLKRIGEKGEADGLMCSPWGLCIEKYSDHQNLLVCDGNNGRIQQFTTEGEFTGKTVCKLQYPTALTTTPDGRILCCDLQMGEVFILK</sequence>
<comment type="caution">
    <text evidence="3">The sequence shown here is derived from an EMBL/GenBank/DDBJ whole genome shotgun (WGS) entry which is preliminary data.</text>
</comment>
<feature type="repeat" description="NHL" evidence="2">
    <location>
        <begin position="105"/>
        <end position="134"/>
    </location>
</feature>
<dbReference type="OrthoDB" id="10039644at2759"/>
<dbReference type="Proteomes" id="UP000275408">
    <property type="component" value="Unassembled WGS sequence"/>
</dbReference>
<feature type="repeat" description="NHL" evidence="2">
    <location>
        <begin position="277"/>
        <end position="323"/>
    </location>
</feature>